<feature type="compositionally biased region" description="Basic and acidic residues" evidence="1">
    <location>
        <begin position="1"/>
        <end position="23"/>
    </location>
</feature>
<proteinExistence type="predicted"/>
<evidence type="ECO:0000256" key="1">
    <source>
        <dbReference type="SAM" id="MobiDB-lite"/>
    </source>
</evidence>
<evidence type="ECO:0000313" key="2">
    <source>
        <dbReference type="EMBL" id="MCI96850.1"/>
    </source>
</evidence>
<keyword evidence="3" id="KW-1185">Reference proteome</keyword>
<organism evidence="2 3">
    <name type="scientific">Trifolium medium</name>
    <dbReference type="NCBI Taxonomy" id="97028"/>
    <lineage>
        <taxon>Eukaryota</taxon>
        <taxon>Viridiplantae</taxon>
        <taxon>Streptophyta</taxon>
        <taxon>Embryophyta</taxon>
        <taxon>Tracheophyta</taxon>
        <taxon>Spermatophyta</taxon>
        <taxon>Magnoliopsida</taxon>
        <taxon>eudicotyledons</taxon>
        <taxon>Gunneridae</taxon>
        <taxon>Pentapetalae</taxon>
        <taxon>rosids</taxon>
        <taxon>fabids</taxon>
        <taxon>Fabales</taxon>
        <taxon>Fabaceae</taxon>
        <taxon>Papilionoideae</taxon>
        <taxon>50 kb inversion clade</taxon>
        <taxon>NPAAA clade</taxon>
        <taxon>Hologalegina</taxon>
        <taxon>IRL clade</taxon>
        <taxon>Trifolieae</taxon>
        <taxon>Trifolium</taxon>
    </lineage>
</organism>
<dbReference type="Proteomes" id="UP000265520">
    <property type="component" value="Unassembled WGS sequence"/>
</dbReference>
<comment type="caution">
    <text evidence="2">The sequence shown here is derived from an EMBL/GenBank/DDBJ whole genome shotgun (WGS) entry which is preliminary data.</text>
</comment>
<sequence>MRDARQEHMKVRDAPDESARRALEQTSLMHDPTDWRDAPSSPARRA</sequence>
<reference evidence="2 3" key="1">
    <citation type="journal article" date="2018" name="Front. Plant Sci.">
        <title>Red Clover (Trifolium pratense) and Zigzag Clover (T. medium) - A Picture of Genomic Similarities and Differences.</title>
        <authorList>
            <person name="Dluhosova J."/>
            <person name="Istvanek J."/>
            <person name="Nedelnik J."/>
            <person name="Repkova J."/>
        </authorList>
    </citation>
    <scope>NUCLEOTIDE SEQUENCE [LARGE SCALE GENOMIC DNA]</scope>
    <source>
        <strain evidence="3">cv. 10/8</strain>
        <tissue evidence="2">Leaf</tissue>
    </source>
</reference>
<protein>
    <submittedName>
        <fullName evidence="2">Uncharacterized protein</fullName>
    </submittedName>
</protein>
<feature type="non-terminal residue" evidence="2">
    <location>
        <position position="46"/>
    </location>
</feature>
<dbReference type="EMBL" id="LXQA011425894">
    <property type="protein sequence ID" value="MCI96850.1"/>
    <property type="molecule type" value="Genomic_DNA"/>
</dbReference>
<name>A0A392WE11_9FABA</name>
<evidence type="ECO:0000313" key="3">
    <source>
        <dbReference type="Proteomes" id="UP000265520"/>
    </source>
</evidence>
<accession>A0A392WE11</accession>
<feature type="region of interest" description="Disordered" evidence="1">
    <location>
        <begin position="1"/>
        <end position="46"/>
    </location>
</feature>
<dbReference type="AlphaFoldDB" id="A0A392WE11"/>